<keyword evidence="6" id="KW-0862">Zinc</keyword>
<feature type="domain" description="Myelin transcription factor 1" evidence="13">
    <location>
        <begin position="269"/>
        <end position="429"/>
    </location>
</feature>
<keyword evidence="7" id="KW-0805">Transcription regulation</keyword>
<feature type="compositionally biased region" description="Basic and acidic residues" evidence="12">
    <location>
        <begin position="92"/>
        <end position="103"/>
    </location>
</feature>
<dbReference type="GO" id="GO:0008270">
    <property type="term" value="F:zinc ion binding"/>
    <property type="evidence" value="ECO:0007669"/>
    <property type="project" value="UniProtKB-KW"/>
</dbReference>
<evidence type="ECO:0000256" key="11">
    <source>
        <dbReference type="PROSITE-ProRule" id="PRU01143"/>
    </source>
</evidence>
<evidence type="ECO:0000256" key="2">
    <source>
        <dbReference type="ARBA" id="ARBA00010194"/>
    </source>
</evidence>
<keyword evidence="4" id="KW-0677">Repeat</keyword>
<reference evidence="14" key="2">
    <citation type="submission" date="2025-08" db="UniProtKB">
        <authorList>
            <consortium name="Ensembl"/>
        </authorList>
    </citation>
    <scope>IDENTIFICATION</scope>
</reference>
<evidence type="ECO:0000259" key="13">
    <source>
        <dbReference type="Pfam" id="PF08474"/>
    </source>
</evidence>
<comment type="subcellular location">
    <subcellularLocation>
        <location evidence="1">Nucleus</location>
    </subcellularLocation>
</comment>
<name>A0A671TND6_SPAAU</name>
<proteinExistence type="inferred from homology"/>
<feature type="region of interest" description="Disordered" evidence="12">
    <location>
        <begin position="1"/>
        <end position="103"/>
    </location>
</feature>
<evidence type="ECO:0000256" key="12">
    <source>
        <dbReference type="SAM" id="MobiDB-lite"/>
    </source>
</evidence>
<evidence type="ECO:0000256" key="6">
    <source>
        <dbReference type="ARBA" id="ARBA00022833"/>
    </source>
</evidence>
<keyword evidence="5 11" id="KW-0863">Zinc-finger</keyword>
<feature type="compositionally biased region" description="Polar residues" evidence="12">
    <location>
        <begin position="191"/>
        <end position="203"/>
    </location>
</feature>
<dbReference type="Pfam" id="PF01530">
    <property type="entry name" value="zf-C2HC"/>
    <property type="match status" value="5"/>
</dbReference>
<feature type="compositionally biased region" description="Basic and acidic residues" evidence="12">
    <location>
        <begin position="495"/>
        <end position="507"/>
    </location>
</feature>
<dbReference type="PANTHER" id="PTHR10816:SF10">
    <property type="entry name" value="MYELIN TRANSCRIPTION FACTOR 1"/>
    <property type="match status" value="1"/>
</dbReference>
<accession>A0A671TND6</accession>
<keyword evidence="8" id="KW-0238">DNA-binding</keyword>
<dbReference type="Pfam" id="PF08474">
    <property type="entry name" value="MYT1"/>
    <property type="match status" value="1"/>
</dbReference>
<reference evidence="14" key="1">
    <citation type="submission" date="2021-04" db="EMBL/GenBank/DDBJ databases">
        <authorList>
            <consortium name="Wellcome Sanger Institute Data Sharing"/>
        </authorList>
    </citation>
    <scope>NUCLEOTIDE SEQUENCE [LARGE SCALE GENOMIC DNA]</scope>
</reference>
<dbReference type="SUPFAM" id="SSF103637">
    <property type="entry name" value="CCHHC domain"/>
    <property type="match status" value="5"/>
</dbReference>
<feature type="compositionally biased region" description="Basic and acidic residues" evidence="12">
    <location>
        <begin position="305"/>
        <end position="318"/>
    </location>
</feature>
<dbReference type="FunFam" id="4.10.320.30:FF:000001">
    <property type="entry name" value="Myelin transcription factor 1-like, a"/>
    <property type="match status" value="4"/>
</dbReference>
<dbReference type="Proteomes" id="UP000472265">
    <property type="component" value="Chromosome 7"/>
</dbReference>
<dbReference type="InterPro" id="IPR002515">
    <property type="entry name" value="Znf_C2H2C"/>
</dbReference>
<evidence type="ECO:0000256" key="10">
    <source>
        <dbReference type="ARBA" id="ARBA00023242"/>
    </source>
</evidence>
<feature type="compositionally biased region" description="Acidic residues" evidence="12">
    <location>
        <begin position="70"/>
        <end position="81"/>
    </location>
</feature>
<dbReference type="GO" id="GO:0005634">
    <property type="term" value="C:nucleus"/>
    <property type="evidence" value="ECO:0007669"/>
    <property type="project" value="UniProtKB-SubCell"/>
</dbReference>
<feature type="compositionally biased region" description="Polar residues" evidence="12">
    <location>
        <begin position="353"/>
        <end position="364"/>
    </location>
</feature>
<gene>
    <name evidence="14" type="primary">MYT1</name>
    <name evidence="14" type="synonym">LOC115584857</name>
</gene>
<dbReference type="GO" id="GO:0000981">
    <property type="term" value="F:DNA-binding transcription factor activity, RNA polymerase II-specific"/>
    <property type="evidence" value="ECO:0007669"/>
    <property type="project" value="TreeGrafter"/>
</dbReference>
<comment type="similarity">
    <text evidence="2">Belongs to the MYT1 family.</text>
</comment>
<reference evidence="14" key="3">
    <citation type="submission" date="2025-09" db="UniProtKB">
        <authorList>
            <consortium name="Ensembl"/>
        </authorList>
    </citation>
    <scope>IDENTIFICATION</scope>
</reference>
<evidence type="ECO:0000313" key="15">
    <source>
        <dbReference type="Proteomes" id="UP000472265"/>
    </source>
</evidence>
<protein>
    <submittedName>
        <fullName evidence="14">Myelin transcription factor 1</fullName>
    </submittedName>
</protein>
<dbReference type="Ensembl" id="ENSSAUT00010003755.1">
    <property type="protein sequence ID" value="ENSSAUP00010003464.1"/>
    <property type="gene ID" value="ENSSAUG00010001821.1"/>
</dbReference>
<evidence type="ECO:0000256" key="3">
    <source>
        <dbReference type="ARBA" id="ARBA00022723"/>
    </source>
</evidence>
<evidence type="ECO:0000256" key="7">
    <source>
        <dbReference type="ARBA" id="ARBA00023015"/>
    </source>
</evidence>
<dbReference type="InterPro" id="IPR013681">
    <property type="entry name" value="Myelin_TF"/>
</dbReference>
<dbReference type="InterPro" id="IPR036060">
    <property type="entry name" value="Znf_C2H2C_sf"/>
</dbReference>
<dbReference type="AlphaFoldDB" id="A0A671TND6"/>
<evidence type="ECO:0000256" key="5">
    <source>
        <dbReference type="ARBA" id="ARBA00022771"/>
    </source>
</evidence>
<dbReference type="Gene3D" id="4.10.320.30">
    <property type="match status" value="5"/>
</dbReference>
<keyword evidence="15" id="KW-1185">Reference proteome</keyword>
<dbReference type="GO" id="GO:0000978">
    <property type="term" value="F:RNA polymerase II cis-regulatory region sequence-specific DNA binding"/>
    <property type="evidence" value="ECO:0007669"/>
    <property type="project" value="TreeGrafter"/>
</dbReference>
<evidence type="ECO:0000256" key="1">
    <source>
        <dbReference type="ARBA" id="ARBA00004123"/>
    </source>
</evidence>
<dbReference type="PROSITE" id="PS51802">
    <property type="entry name" value="ZF_CCHHC"/>
    <property type="match status" value="4"/>
</dbReference>
<evidence type="ECO:0000256" key="8">
    <source>
        <dbReference type="ARBA" id="ARBA00023125"/>
    </source>
</evidence>
<evidence type="ECO:0000256" key="4">
    <source>
        <dbReference type="ARBA" id="ARBA00022737"/>
    </source>
</evidence>
<evidence type="ECO:0000313" key="14">
    <source>
        <dbReference type="Ensembl" id="ENSSAUP00010003464.1"/>
    </source>
</evidence>
<dbReference type="GeneTree" id="ENSGT00940000156364"/>
<evidence type="ECO:0000256" key="9">
    <source>
        <dbReference type="ARBA" id="ARBA00023163"/>
    </source>
</evidence>
<keyword evidence="3" id="KW-0479">Metal-binding</keyword>
<feature type="region of interest" description="Disordered" evidence="12">
    <location>
        <begin position="465"/>
        <end position="507"/>
    </location>
</feature>
<feature type="region of interest" description="Disordered" evidence="12">
    <location>
        <begin position="305"/>
        <end position="416"/>
    </location>
</feature>
<keyword evidence="9" id="KW-0804">Transcription</keyword>
<sequence>MKQELSSCPTPGCDGKGHVSGRYSRHRSVLGCPIVKKRKLEEAEAEENQSAPKRRNQPVKQPADEGFTADSEEEVEEEEEDLKEKKKNKTKSRPEDIKEKKEVKCPTPGCDGTGHVTGLYPHHRSLSGCPHKDRIPPEILAMHENVLKCPTPGCTGQGHVNSNRNTHRSLSGCPIAAAAKLNKSQDKQVHLQASASEPSSNSDRVLRPMCFVKQLEIPQYGSYRPNTVTTTPRANLAKELEKYSKVSFDYASFDVQVFGKRMLIPKTPSSTETSYDYSQDAEAAHMAATAILNLSTRCWERPETLSTKAREPCTKETDIEVDENGTLDLSMKKTKREGMQPSEPSSSSSSSSQLIGATLSQGHTQPEWEGPLDFTKPSGVKEEDHEEVEYMAPSYTSSDGEEEDQENLEDRKYPGEVTTSSFKVKFQPKDNKKEILVCPTPGCDGSGHITGNYASHRRCPTPGCDGSGHITGNYASHRSLSGCPRAKKGGVKSTPTKDDKEDSELLR</sequence>
<dbReference type="PANTHER" id="PTHR10816">
    <property type="entry name" value="MYELIN TRANSCRIPTION FACTOR 1-RELATED"/>
    <property type="match status" value="1"/>
</dbReference>
<feature type="region of interest" description="Disordered" evidence="12">
    <location>
        <begin position="184"/>
        <end position="203"/>
    </location>
</feature>
<keyword evidence="10" id="KW-0539">Nucleus</keyword>
<organism evidence="14 15">
    <name type="scientific">Sparus aurata</name>
    <name type="common">Gilthead sea bream</name>
    <dbReference type="NCBI Taxonomy" id="8175"/>
    <lineage>
        <taxon>Eukaryota</taxon>
        <taxon>Metazoa</taxon>
        <taxon>Chordata</taxon>
        <taxon>Craniata</taxon>
        <taxon>Vertebrata</taxon>
        <taxon>Euteleostomi</taxon>
        <taxon>Actinopterygii</taxon>
        <taxon>Neopterygii</taxon>
        <taxon>Teleostei</taxon>
        <taxon>Neoteleostei</taxon>
        <taxon>Acanthomorphata</taxon>
        <taxon>Eupercaria</taxon>
        <taxon>Spariformes</taxon>
        <taxon>Sparidae</taxon>
        <taxon>Sparus</taxon>
    </lineage>
</organism>